<feature type="coiled-coil region" evidence="1">
    <location>
        <begin position="179"/>
        <end position="206"/>
    </location>
</feature>
<keyword evidence="1" id="KW-0175">Coiled coil</keyword>
<evidence type="ECO:0000313" key="3">
    <source>
        <dbReference type="Proteomes" id="UP000248924"/>
    </source>
</evidence>
<dbReference type="OrthoDB" id="9806840at2"/>
<evidence type="ECO:0000256" key="1">
    <source>
        <dbReference type="SAM" id="Coils"/>
    </source>
</evidence>
<comment type="caution">
    <text evidence="2">The sequence shown here is derived from an EMBL/GenBank/DDBJ whole genome shotgun (WGS) entry which is preliminary data.</text>
</comment>
<protein>
    <submittedName>
        <fullName evidence="2">Uncharacterized protein</fullName>
    </submittedName>
</protein>
<dbReference type="Proteomes" id="UP000248924">
    <property type="component" value="Unassembled WGS sequence"/>
</dbReference>
<proteinExistence type="predicted"/>
<dbReference type="RefSeq" id="WP_111217123.1">
    <property type="nucleotide sequence ID" value="NZ_POTY01000192.1"/>
</dbReference>
<dbReference type="EMBL" id="POTY01000192">
    <property type="protein sequence ID" value="PZG12951.1"/>
    <property type="molecule type" value="Genomic_DNA"/>
</dbReference>
<gene>
    <name evidence="2" type="ORF">C1I95_24730</name>
</gene>
<name>A0A2W2DRU8_9ACTN</name>
<sequence length="337" mass="36755">MTATHRRRSTDVAAVQWWQHGDHPAVQAFRHSAFSGEYPHESGCGRPWDDHGWINTDDAGIRVCPGDWIITEQHGRLSVVHPPEFEADYEVKPSAPSGSDVLALLDRVAPEYGHARVQAGADALVRLRTQAPSLAELDADEQRHWLRDARAALDAAGMSDLMREVAKARHLGRMADRHALRAEQEVAEVSARLANREADIARHEAQQAGWRLAINDAEGDRDRLIEAIGRLVSLPPEQAGEAYGVTYRSAASRRAGEWVVDGGVRGVLVICGECGGEGLLHQPDQPPESQGEDNSDPCTGCGCPREYHDDANRSCAGDFLACRCEGYAGPAANQKEN</sequence>
<accession>A0A2W2DRU8</accession>
<keyword evidence="3" id="KW-1185">Reference proteome</keyword>
<evidence type="ECO:0000313" key="2">
    <source>
        <dbReference type="EMBL" id="PZG12951.1"/>
    </source>
</evidence>
<reference evidence="2 3" key="1">
    <citation type="submission" date="2018-01" db="EMBL/GenBank/DDBJ databases">
        <title>Draft genome sequence of Jishengella sp. NA12.</title>
        <authorList>
            <person name="Sahin N."/>
            <person name="Ay H."/>
            <person name="Saygin H."/>
        </authorList>
    </citation>
    <scope>NUCLEOTIDE SEQUENCE [LARGE SCALE GENOMIC DNA]</scope>
    <source>
        <strain evidence="2 3">NA12</strain>
    </source>
</reference>
<organism evidence="2 3">
    <name type="scientific">Micromonospora craterilacus</name>
    <dbReference type="NCBI Taxonomy" id="1655439"/>
    <lineage>
        <taxon>Bacteria</taxon>
        <taxon>Bacillati</taxon>
        <taxon>Actinomycetota</taxon>
        <taxon>Actinomycetes</taxon>
        <taxon>Micromonosporales</taxon>
        <taxon>Micromonosporaceae</taxon>
        <taxon>Micromonospora</taxon>
    </lineage>
</organism>
<dbReference type="AlphaFoldDB" id="A0A2W2DRU8"/>